<dbReference type="OrthoDB" id="2802106at2759"/>
<evidence type="ECO:0000313" key="1">
    <source>
        <dbReference type="EMBL" id="EPQ49890.1"/>
    </source>
</evidence>
<protein>
    <submittedName>
        <fullName evidence="1">Uncharacterized protein</fullName>
    </submittedName>
</protein>
<keyword evidence="2" id="KW-1185">Reference proteome</keyword>
<dbReference type="STRING" id="670483.S7R678"/>
<dbReference type="AlphaFoldDB" id="S7R678"/>
<dbReference type="KEGG" id="gtr:GLOTRDRAFT_134493"/>
<reference evidence="1 2" key="1">
    <citation type="journal article" date="2012" name="Science">
        <title>The Paleozoic origin of enzymatic lignin decomposition reconstructed from 31 fungal genomes.</title>
        <authorList>
            <person name="Floudas D."/>
            <person name="Binder M."/>
            <person name="Riley R."/>
            <person name="Barry K."/>
            <person name="Blanchette R.A."/>
            <person name="Henrissat B."/>
            <person name="Martinez A.T."/>
            <person name="Otillar R."/>
            <person name="Spatafora J.W."/>
            <person name="Yadav J.S."/>
            <person name="Aerts A."/>
            <person name="Benoit I."/>
            <person name="Boyd A."/>
            <person name="Carlson A."/>
            <person name="Copeland A."/>
            <person name="Coutinho P.M."/>
            <person name="de Vries R.P."/>
            <person name="Ferreira P."/>
            <person name="Findley K."/>
            <person name="Foster B."/>
            <person name="Gaskell J."/>
            <person name="Glotzer D."/>
            <person name="Gorecki P."/>
            <person name="Heitman J."/>
            <person name="Hesse C."/>
            <person name="Hori C."/>
            <person name="Igarashi K."/>
            <person name="Jurgens J.A."/>
            <person name="Kallen N."/>
            <person name="Kersten P."/>
            <person name="Kohler A."/>
            <person name="Kuees U."/>
            <person name="Kumar T.K.A."/>
            <person name="Kuo A."/>
            <person name="LaButti K."/>
            <person name="Larrondo L.F."/>
            <person name="Lindquist E."/>
            <person name="Ling A."/>
            <person name="Lombard V."/>
            <person name="Lucas S."/>
            <person name="Lundell T."/>
            <person name="Martin R."/>
            <person name="McLaughlin D.J."/>
            <person name="Morgenstern I."/>
            <person name="Morin E."/>
            <person name="Murat C."/>
            <person name="Nagy L.G."/>
            <person name="Nolan M."/>
            <person name="Ohm R.A."/>
            <person name="Patyshakuliyeva A."/>
            <person name="Rokas A."/>
            <person name="Ruiz-Duenas F.J."/>
            <person name="Sabat G."/>
            <person name="Salamov A."/>
            <person name="Samejima M."/>
            <person name="Schmutz J."/>
            <person name="Slot J.C."/>
            <person name="St John F."/>
            <person name="Stenlid J."/>
            <person name="Sun H."/>
            <person name="Sun S."/>
            <person name="Syed K."/>
            <person name="Tsang A."/>
            <person name="Wiebenga A."/>
            <person name="Young D."/>
            <person name="Pisabarro A."/>
            <person name="Eastwood D.C."/>
            <person name="Martin F."/>
            <person name="Cullen D."/>
            <person name="Grigoriev I.V."/>
            <person name="Hibbett D.S."/>
        </authorList>
    </citation>
    <scope>NUCLEOTIDE SEQUENCE [LARGE SCALE GENOMIC DNA]</scope>
    <source>
        <strain evidence="1 2">ATCC 11539</strain>
    </source>
</reference>
<name>S7R678_GLOTA</name>
<evidence type="ECO:0000313" key="2">
    <source>
        <dbReference type="Proteomes" id="UP000030669"/>
    </source>
</evidence>
<organism evidence="1 2">
    <name type="scientific">Gloeophyllum trabeum (strain ATCC 11539 / FP-39264 / Madison 617)</name>
    <name type="common">Brown rot fungus</name>
    <dbReference type="NCBI Taxonomy" id="670483"/>
    <lineage>
        <taxon>Eukaryota</taxon>
        <taxon>Fungi</taxon>
        <taxon>Dikarya</taxon>
        <taxon>Basidiomycota</taxon>
        <taxon>Agaricomycotina</taxon>
        <taxon>Agaricomycetes</taxon>
        <taxon>Gloeophyllales</taxon>
        <taxon>Gloeophyllaceae</taxon>
        <taxon>Gloeophyllum</taxon>
    </lineage>
</organism>
<dbReference type="eggNOG" id="ENOG502SKUY">
    <property type="taxonomic scope" value="Eukaryota"/>
</dbReference>
<dbReference type="EMBL" id="KB469520">
    <property type="protein sequence ID" value="EPQ49890.1"/>
    <property type="molecule type" value="Genomic_DNA"/>
</dbReference>
<dbReference type="Proteomes" id="UP000030669">
    <property type="component" value="Unassembled WGS sequence"/>
</dbReference>
<dbReference type="RefSeq" id="XP_007871655.1">
    <property type="nucleotide sequence ID" value="XM_007873464.1"/>
</dbReference>
<sequence>MVEDVPDMGDSWLTSAQDWRNREANVPQLSDDMRAAISGEVVFTAGNDVHDPLADSLQEALAGVPLFDAAAGLWQGDDEAPLPDVILPEDDDVVTHEGDSPIDALTPQDIADLYFGAAESSPDLFPYPNKAMLKTDILFSSPRLRFSRSQQQAVLAWGRELGAKNVPTLHALHRFQSEALDAVGNPTVKVTAASGNVFYMNEVTKAIAKDYTHPATRSLIHAYPEYTPNAVSEVWQAEKWLVEAPDHLLTPMIRQDNQDYYTNELAHCSDDSWFIPTRFFEHAGQMMAVGHDAIPSSVRYSFVSRYDCSNDVRCVHLRY</sequence>
<proteinExistence type="predicted"/>
<dbReference type="HOGENOM" id="CLU_871701_0_0_1"/>
<dbReference type="GeneID" id="19303059"/>
<accession>S7R678</accession>
<gene>
    <name evidence="1" type="ORF">GLOTRDRAFT_134493</name>
</gene>